<dbReference type="Proteomes" id="UP001141552">
    <property type="component" value="Unassembled WGS sequence"/>
</dbReference>
<keyword evidence="4 12" id="KW-0812">Transmembrane</keyword>
<evidence type="ECO:0000256" key="9">
    <source>
        <dbReference type="ARBA" id="ARBA00023294"/>
    </source>
</evidence>
<evidence type="ECO:0000256" key="2">
    <source>
        <dbReference type="ARBA" id="ARBA00005590"/>
    </source>
</evidence>
<feature type="domain" description="Amino acid transporter transmembrane" evidence="13">
    <location>
        <begin position="24"/>
        <end position="457"/>
    </location>
</feature>
<keyword evidence="7 12" id="KW-1133">Transmembrane helix</keyword>
<feature type="transmembrane region" description="Helical" evidence="12">
    <location>
        <begin position="115"/>
        <end position="136"/>
    </location>
</feature>
<feature type="region of interest" description="Disordered" evidence="11">
    <location>
        <begin position="1"/>
        <end position="20"/>
    </location>
</feature>
<dbReference type="GO" id="GO:0012505">
    <property type="term" value="C:endomembrane system"/>
    <property type="evidence" value="ECO:0007669"/>
    <property type="project" value="UniProtKB-SubCell"/>
</dbReference>
<evidence type="ECO:0000259" key="13">
    <source>
        <dbReference type="Pfam" id="PF01490"/>
    </source>
</evidence>
<keyword evidence="5" id="KW-0769">Symport</keyword>
<evidence type="ECO:0000313" key="14">
    <source>
        <dbReference type="EMBL" id="KAJ4824344.1"/>
    </source>
</evidence>
<evidence type="ECO:0000256" key="1">
    <source>
        <dbReference type="ARBA" id="ARBA00004127"/>
    </source>
</evidence>
<dbReference type="GO" id="GO:0006865">
    <property type="term" value="P:amino acid transport"/>
    <property type="evidence" value="ECO:0007669"/>
    <property type="project" value="UniProtKB-KW"/>
</dbReference>
<feature type="transmembrane region" description="Helical" evidence="12">
    <location>
        <begin position="311"/>
        <end position="332"/>
    </location>
</feature>
<feature type="transmembrane region" description="Helical" evidence="12">
    <location>
        <begin position="437"/>
        <end position="458"/>
    </location>
</feature>
<dbReference type="GO" id="GO:0015293">
    <property type="term" value="F:symporter activity"/>
    <property type="evidence" value="ECO:0007669"/>
    <property type="project" value="UniProtKB-KW"/>
</dbReference>
<evidence type="ECO:0000313" key="15">
    <source>
        <dbReference type="Proteomes" id="UP001141552"/>
    </source>
</evidence>
<gene>
    <name evidence="14" type="ORF">Tsubulata_004307</name>
</gene>
<reference evidence="14" key="1">
    <citation type="submission" date="2022-02" db="EMBL/GenBank/DDBJ databases">
        <authorList>
            <person name="Henning P.M."/>
            <person name="McCubbin A.G."/>
            <person name="Shore J.S."/>
        </authorList>
    </citation>
    <scope>NUCLEOTIDE SEQUENCE</scope>
    <source>
        <strain evidence="14">F60SS</strain>
        <tissue evidence="14">Leaves</tissue>
    </source>
</reference>
<dbReference type="PANTHER" id="PTHR48017">
    <property type="entry name" value="OS05G0424000 PROTEIN-RELATED"/>
    <property type="match status" value="1"/>
</dbReference>
<dbReference type="AlphaFoldDB" id="A0A9Q0F3P1"/>
<feature type="transmembrane region" description="Helical" evidence="12">
    <location>
        <begin position="56"/>
        <end position="80"/>
    </location>
</feature>
<evidence type="ECO:0000256" key="5">
    <source>
        <dbReference type="ARBA" id="ARBA00022847"/>
    </source>
</evidence>
<keyword evidence="6" id="KW-0029">Amino-acid transport</keyword>
<evidence type="ECO:0000256" key="10">
    <source>
        <dbReference type="ARBA" id="ARBA00045588"/>
    </source>
</evidence>
<comment type="caution">
    <text evidence="14">The sequence shown here is derived from an EMBL/GenBank/DDBJ whole genome shotgun (WGS) entry which is preliminary data.</text>
</comment>
<dbReference type="EMBL" id="JAKUCV010007207">
    <property type="protein sequence ID" value="KAJ4824344.1"/>
    <property type="molecule type" value="Genomic_DNA"/>
</dbReference>
<dbReference type="Pfam" id="PF01490">
    <property type="entry name" value="Aa_trans"/>
    <property type="match status" value="1"/>
</dbReference>
<keyword evidence="8 12" id="KW-0472">Membrane</keyword>
<comment type="function">
    <text evidence="10">Carrier protein involved in proton-driven auxin influx. Mediates the formation of auxin gradient from developing leaves (site of auxin biosynthesis) to tips by contributing to the loading of auxin in vascular tissues and facilitating acropetal (base to tip) auxin transport within inner tissues of the root apex, and basipetal (tip to base) auxin transport within outer tissues of the root apex. May be involved in lateral roots and nodules formation.</text>
</comment>
<feature type="transmembrane region" description="Helical" evidence="12">
    <location>
        <begin position="30"/>
        <end position="50"/>
    </location>
</feature>
<dbReference type="InterPro" id="IPR013057">
    <property type="entry name" value="AA_transpt_TM"/>
</dbReference>
<reference evidence="14" key="2">
    <citation type="journal article" date="2023" name="Plants (Basel)">
        <title>Annotation of the Turnera subulata (Passifloraceae) Draft Genome Reveals the S-Locus Evolved after the Divergence of Turneroideae from Passifloroideae in a Stepwise Manner.</title>
        <authorList>
            <person name="Henning P.M."/>
            <person name="Roalson E.H."/>
            <person name="Mir W."/>
            <person name="McCubbin A.G."/>
            <person name="Shore J.S."/>
        </authorList>
    </citation>
    <scope>NUCLEOTIDE SEQUENCE</scope>
    <source>
        <strain evidence="14">F60SS</strain>
    </source>
</reference>
<feature type="compositionally biased region" description="Basic and acidic residues" evidence="11">
    <location>
        <begin position="1"/>
        <end position="11"/>
    </location>
</feature>
<keyword evidence="3" id="KW-0813">Transport</keyword>
<sequence>MDIERKPHEENGSETDDDGRIRRTGNLCSATAHIITAVIGSGVLSLAWAIAQLGWIAGPVILVLFSIITWYTSCLLADCYRFPGPIEGTRNYSYIGTVRAHLGGFKYKLCGVSQYANLIGSSIGYTITSAISMAAIKRSNCFHKHGHQAGCHTKNNQFMIIFGIIEIILSQLPDFHELTALSVLAAIMSLAYTFIGLGLAIAKIAGDQVHPKTSITGTIVGVDVTSAQKIWNALQAVGNIAFAYNFSPVLVEIQDTLRSSPPESKVMKKATLLSIAVTSLFYLMCGTLGYAAFGNNAPGNFLTGFGFYEPFWLVDIANLCIVLHLVGAYQVFCQPTFKLVEDWCTRRWGGSKFIAKEYKLYIPLCGTYPVNGLRLIWRTAYVIFTSIVAMLFPVFNSVLGLIGAISFFPLAVYFPSEMHIRQNKLHKHSSTAIALRVLGVICLIVSVFAATASVEGIVKEFRSYEPFQSVS</sequence>
<comment type="similarity">
    <text evidence="2">Belongs to the amino acid/polyamine transporter 2 family. Amino acid/auxin permease (AAAP) (TC 2.A.18.1) subfamily.</text>
</comment>
<dbReference type="GO" id="GO:0009734">
    <property type="term" value="P:auxin-activated signaling pathway"/>
    <property type="evidence" value="ECO:0007669"/>
    <property type="project" value="UniProtKB-KW"/>
</dbReference>
<name>A0A9Q0F3P1_9ROSI</name>
<feature type="transmembrane region" description="Helical" evidence="12">
    <location>
        <begin position="270"/>
        <end position="291"/>
    </location>
</feature>
<evidence type="ECO:0000256" key="12">
    <source>
        <dbReference type="SAM" id="Phobius"/>
    </source>
</evidence>
<comment type="subcellular location">
    <subcellularLocation>
        <location evidence="1">Endomembrane system</location>
        <topology evidence="1">Multi-pass membrane protein</topology>
    </subcellularLocation>
</comment>
<keyword evidence="15" id="KW-1185">Reference proteome</keyword>
<feature type="transmembrane region" description="Helical" evidence="12">
    <location>
        <begin position="375"/>
        <end position="392"/>
    </location>
</feature>
<evidence type="ECO:0000256" key="3">
    <source>
        <dbReference type="ARBA" id="ARBA00022448"/>
    </source>
</evidence>
<protein>
    <recommendedName>
        <fullName evidence="13">Amino acid transporter transmembrane domain-containing protein</fullName>
    </recommendedName>
</protein>
<evidence type="ECO:0000256" key="6">
    <source>
        <dbReference type="ARBA" id="ARBA00022970"/>
    </source>
</evidence>
<feature type="transmembrane region" description="Helical" evidence="12">
    <location>
        <begin position="178"/>
        <end position="202"/>
    </location>
</feature>
<evidence type="ECO:0000256" key="7">
    <source>
        <dbReference type="ARBA" id="ARBA00022989"/>
    </source>
</evidence>
<proteinExistence type="inferred from homology"/>
<dbReference type="OrthoDB" id="40134at2759"/>
<accession>A0A9Q0F3P1</accession>
<organism evidence="14 15">
    <name type="scientific">Turnera subulata</name>
    <dbReference type="NCBI Taxonomy" id="218843"/>
    <lineage>
        <taxon>Eukaryota</taxon>
        <taxon>Viridiplantae</taxon>
        <taxon>Streptophyta</taxon>
        <taxon>Embryophyta</taxon>
        <taxon>Tracheophyta</taxon>
        <taxon>Spermatophyta</taxon>
        <taxon>Magnoliopsida</taxon>
        <taxon>eudicotyledons</taxon>
        <taxon>Gunneridae</taxon>
        <taxon>Pentapetalae</taxon>
        <taxon>rosids</taxon>
        <taxon>fabids</taxon>
        <taxon>Malpighiales</taxon>
        <taxon>Passifloraceae</taxon>
        <taxon>Turnera</taxon>
    </lineage>
</organism>
<evidence type="ECO:0000256" key="8">
    <source>
        <dbReference type="ARBA" id="ARBA00023136"/>
    </source>
</evidence>
<evidence type="ECO:0000256" key="4">
    <source>
        <dbReference type="ARBA" id="ARBA00022692"/>
    </source>
</evidence>
<evidence type="ECO:0000256" key="11">
    <source>
        <dbReference type="SAM" id="MobiDB-lite"/>
    </source>
</evidence>
<keyword evidence="9" id="KW-0927">Auxin signaling pathway</keyword>